<dbReference type="SUPFAM" id="SSF52540">
    <property type="entry name" value="P-loop containing nucleoside triphosphate hydrolases"/>
    <property type="match status" value="1"/>
</dbReference>
<dbReference type="PANTHER" id="PTHR37807">
    <property type="entry name" value="OS07G0160300 PROTEIN"/>
    <property type="match status" value="1"/>
</dbReference>
<dbReference type="Proteomes" id="UP000638648">
    <property type="component" value="Unassembled WGS sequence"/>
</dbReference>
<comment type="caution">
    <text evidence="1">The sequence shown here is derived from an EMBL/GenBank/DDBJ whole genome shotgun (WGS) entry which is preliminary data.</text>
</comment>
<dbReference type="Gene3D" id="3.40.50.300">
    <property type="entry name" value="P-loop containing nucleotide triphosphate hydrolases"/>
    <property type="match status" value="1"/>
</dbReference>
<keyword evidence="1" id="KW-0808">Transferase</keyword>
<dbReference type="GO" id="GO:0016301">
    <property type="term" value="F:kinase activity"/>
    <property type="evidence" value="ECO:0007669"/>
    <property type="project" value="UniProtKB-KW"/>
</dbReference>
<sequence>MTVSGTRILVEFCGLPGTGKSTLARHVAHRMRAVWLRIDGLEAAMWRNGLRLEQTGIAAYSVAHDVAAVQLRHCLPVVVDAVSPVEVARAGWRELARSQGARHVVIETVCSTTEEHRRRVQERTVDLPGFPLPTWDQVSRTAREYEVRTDDRLVVETTQSIETCLKLISTHCESI</sequence>
<dbReference type="EMBL" id="JADBEM010000001">
    <property type="protein sequence ID" value="MBE1608911.1"/>
    <property type="molecule type" value="Genomic_DNA"/>
</dbReference>
<proteinExistence type="predicted"/>
<name>A0A927RL68_9ACTN</name>
<dbReference type="Pfam" id="PF13671">
    <property type="entry name" value="AAA_33"/>
    <property type="match status" value="1"/>
</dbReference>
<dbReference type="RefSeq" id="WP_192752598.1">
    <property type="nucleotide sequence ID" value="NZ_BAABJL010000041.1"/>
</dbReference>
<reference evidence="1" key="1">
    <citation type="submission" date="2020-10" db="EMBL/GenBank/DDBJ databases">
        <title>Sequencing the genomes of 1000 actinobacteria strains.</title>
        <authorList>
            <person name="Klenk H.-P."/>
        </authorList>
    </citation>
    <scope>NUCLEOTIDE SEQUENCE</scope>
    <source>
        <strain evidence="1">DSM 45354</strain>
    </source>
</reference>
<dbReference type="AlphaFoldDB" id="A0A927RL68"/>
<protein>
    <submittedName>
        <fullName evidence="1">Kinase</fullName>
    </submittedName>
</protein>
<organism evidence="1 2">
    <name type="scientific">Actinopolymorpha pittospori</name>
    <dbReference type="NCBI Taxonomy" id="648752"/>
    <lineage>
        <taxon>Bacteria</taxon>
        <taxon>Bacillati</taxon>
        <taxon>Actinomycetota</taxon>
        <taxon>Actinomycetes</taxon>
        <taxon>Propionibacteriales</taxon>
        <taxon>Actinopolymorphaceae</taxon>
        <taxon>Actinopolymorpha</taxon>
    </lineage>
</organism>
<dbReference type="PANTHER" id="PTHR37807:SF3">
    <property type="entry name" value="OS07G0160300 PROTEIN"/>
    <property type="match status" value="1"/>
</dbReference>
<keyword evidence="1" id="KW-0418">Kinase</keyword>
<evidence type="ECO:0000313" key="1">
    <source>
        <dbReference type="EMBL" id="MBE1608911.1"/>
    </source>
</evidence>
<dbReference type="InterPro" id="IPR027417">
    <property type="entry name" value="P-loop_NTPase"/>
</dbReference>
<gene>
    <name evidence="1" type="ORF">HEB94_005759</name>
</gene>
<evidence type="ECO:0000313" key="2">
    <source>
        <dbReference type="Proteomes" id="UP000638648"/>
    </source>
</evidence>
<accession>A0A927RL68</accession>
<keyword evidence="2" id="KW-1185">Reference proteome</keyword>